<comment type="caution">
    <text evidence="7">The sequence shown here is derived from an EMBL/GenBank/DDBJ whole genome shotgun (WGS) entry which is preliminary data.</text>
</comment>
<comment type="subcellular location">
    <subcellularLocation>
        <location evidence="1">Nucleus</location>
    </subcellularLocation>
</comment>
<dbReference type="InterPro" id="IPR008906">
    <property type="entry name" value="HATC_C_dom"/>
</dbReference>
<dbReference type="Proteomes" id="UP000712600">
    <property type="component" value="Unassembled WGS sequence"/>
</dbReference>
<dbReference type="GO" id="GO:0046983">
    <property type="term" value="F:protein dimerization activity"/>
    <property type="evidence" value="ECO:0007669"/>
    <property type="project" value="InterPro"/>
</dbReference>
<gene>
    <name evidence="7" type="ORF">F2Q69_00048908</name>
</gene>
<keyword evidence="4" id="KW-0862">Zinc</keyword>
<evidence type="ECO:0000256" key="3">
    <source>
        <dbReference type="ARBA" id="ARBA00022771"/>
    </source>
</evidence>
<reference evidence="7" key="1">
    <citation type="submission" date="2019-12" db="EMBL/GenBank/DDBJ databases">
        <title>Genome sequencing and annotation of Brassica cretica.</title>
        <authorList>
            <person name="Studholme D.J."/>
            <person name="Sarris P."/>
        </authorList>
    </citation>
    <scope>NUCLEOTIDE SEQUENCE</scope>
    <source>
        <strain evidence="7">PFS-109/04</strain>
        <tissue evidence="7">Leaf</tissue>
    </source>
</reference>
<organism evidence="7 8">
    <name type="scientific">Brassica cretica</name>
    <name type="common">Mustard</name>
    <dbReference type="NCBI Taxonomy" id="69181"/>
    <lineage>
        <taxon>Eukaryota</taxon>
        <taxon>Viridiplantae</taxon>
        <taxon>Streptophyta</taxon>
        <taxon>Embryophyta</taxon>
        <taxon>Tracheophyta</taxon>
        <taxon>Spermatophyta</taxon>
        <taxon>Magnoliopsida</taxon>
        <taxon>eudicotyledons</taxon>
        <taxon>Gunneridae</taxon>
        <taxon>Pentapetalae</taxon>
        <taxon>rosids</taxon>
        <taxon>malvids</taxon>
        <taxon>Brassicales</taxon>
        <taxon>Brassicaceae</taxon>
        <taxon>Brassiceae</taxon>
        <taxon>Brassica</taxon>
    </lineage>
</organism>
<protein>
    <recommendedName>
        <fullName evidence="6">HAT C-terminal dimerisation domain-containing protein</fullName>
    </recommendedName>
</protein>
<proteinExistence type="predicted"/>
<dbReference type="InterPro" id="IPR052035">
    <property type="entry name" value="ZnF_BED_domain_contain"/>
</dbReference>
<evidence type="ECO:0000256" key="2">
    <source>
        <dbReference type="ARBA" id="ARBA00022723"/>
    </source>
</evidence>
<dbReference type="Pfam" id="PF05699">
    <property type="entry name" value="Dimer_Tnp_hAT"/>
    <property type="match status" value="1"/>
</dbReference>
<dbReference type="AlphaFoldDB" id="A0A8S9PHK0"/>
<sequence length="521" mass="58344">MASFHDDCVAMYFSEKQKLSTFIGEIPGQVNLTVDLWTSNQSVGYAFATGHFIDKDWNLTHRLLNVAVVPSPDSDFALNQSDWNLERRLCSLTVGQSVVNKSSIENLRCCLSARNQHVMNGQLLLGNCYARLLSTPGDSNLLNEKPRDHALNGQQVAQTEETQELPCESHPIEADHALDGHESQEAAQTQLVEKLPCESHPIEELSLENQQVEDTDMIQETQTVDEDTQPAEEVAQEAQLVEEKHADDDILVTEVGDETQLIEEMLDNTEPVEKVAQVVEETHGGSDTQPVEEVGHETQSVEEMVENTEPVAQAVEEKHGDTQPVEEMAQAVEPIPEHSKNGDSQSHAIPPQEEAAFTISQEGHHHVDVLLQEGHHLEASSQEFPLITVGDGFSDFELYISEVGSRSREQMKSELDQYLEESLIPRSPDFEVLGWWSLNRTKYPTLSKMAADAWSCPYHFALSLLILFLTLRGKLRQGATENGAQKPPRTRQKEVIHKLFYPEAMNQVDGKYEAPPRREGD</sequence>
<evidence type="ECO:0000313" key="7">
    <source>
        <dbReference type="EMBL" id="KAF3521475.1"/>
    </source>
</evidence>
<keyword evidence="2" id="KW-0479">Metal-binding</keyword>
<dbReference type="GO" id="GO:0008270">
    <property type="term" value="F:zinc ion binding"/>
    <property type="evidence" value="ECO:0007669"/>
    <property type="project" value="UniProtKB-KW"/>
</dbReference>
<name>A0A8S9PHK0_BRACR</name>
<feature type="domain" description="HAT C-terminal dimerisation" evidence="6">
    <location>
        <begin position="414"/>
        <end position="457"/>
    </location>
</feature>
<evidence type="ECO:0000256" key="4">
    <source>
        <dbReference type="ARBA" id="ARBA00022833"/>
    </source>
</evidence>
<accession>A0A8S9PHK0</accession>
<evidence type="ECO:0000313" key="8">
    <source>
        <dbReference type="Proteomes" id="UP000712600"/>
    </source>
</evidence>
<dbReference type="EMBL" id="QGKX02001347">
    <property type="protein sequence ID" value="KAF3521475.1"/>
    <property type="molecule type" value="Genomic_DNA"/>
</dbReference>
<dbReference type="GO" id="GO:0005634">
    <property type="term" value="C:nucleus"/>
    <property type="evidence" value="ECO:0007669"/>
    <property type="project" value="UniProtKB-SubCell"/>
</dbReference>
<dbReference type="InterPro" id="IPR012337">
    <property type="entry name" value="RNaseH-like_sf"/>
</dbReference>
<evidence type="ECO:0000256" key="5">
    <source>
        <dbReference type="ARBA" id="ARBA00023242"/>
    </source>
</evidence>
<keyword evidence="3" id="KW-0863">Zinc-finger</keyword>
<evidence type="ECO:0000259" key="6">
    <source>
        <dbReference type="Pfam" id="PF05699"/>
    </source>
</evidence>
<keyword evidence="5" id="KW-0539">Nucleus</keyword>
<dbReference type="PANTHER" id="PTHR46481">
    <property type="entry name" value="ZINC FINGER BED DOMAIN-CONTAINING PROTEIN 4"/>
    <property type="match status" value="1"/>
</dbReference>
<dbReference type="SUPFAM" id="SSF53098">
    <property type="entry name" value="Ribonuclease H-like"/>
    <property type="match status" value="1"/>
</dbReference>
<evidence type="ECO:0000256" key="1">
    <source>
        <dbReference type="ARBA" id="ARBA00004123"/>
    </source>
</evidence>
<dbReference type="PANTHER" id="PTHR46481:SF10">
    <property type="entry name" value="ZINC FINGER BED DOMAIN-CONTAINING PROTEIN 39"/>
    <property type="match status" value="1"/>
</dbReference>